<feature type="transmembrane region" description="Helical" evidence="1">
    <location>
        <begin position="107"/>
        <end position="127"/>
    </location>
</feature>
<dbReference type="RefSeq" id="WP_081417759.1">
    <property type="nucleotide sequence ID" value="NZ_CP090569.1"/>
</dbReference>
<dbReference type="InterPro" id="IPR021218">
    <property type="entry name" value="DUF2784"/>
</dbReference>
<organism evidence="2 3">
    <name type="scientific">Candidatus Endoriftia persephonae</name>
    <dbReference type="NCBI Taxonomy" id="393765"/>
    <lineage>
        <taxon>Bacteria</taxon>
        <taxon>Pseudomonadati</taxon>
        <taxon>Pseudomonadota</taxon>
        <taxon>Gammaproteobacteria</taxon>
        <taxon>Chromatiales</taxon>
        <taxon>Sedimenticolaceae</taxon>
        <taxon>Candidatus Endoriftia</taxon>
    </lineage>
</organism>
<keyword evidence="1" id="KW-0812">Transmembrane</keyword>
<sequence>MDSSTVFLLAADTILLLHMLIVAFIVIGLVLIFIGKARAWSWIRNPWFRLMHLVVIGVVVIQSWLGVICPLTTIEMALRSRGSDTIYSSSFMSYWIENILYYQAPPWVFAICYMIFGAVACASWFWIRPRGFTKSTSHHAT</sequence>
<feature type="transmembrane region" description="Helical" evidence="1">
    <location>
        <begin position="47"/>
        <end position="68"/>
    </location>
</feature>
<name>A0A9J6ZUI7_9GAMM</name>
<gene>
    <name evidence="2" type="ORF">L0Y14_09425</name>
</gene>
<keyword evidence="3" id="KW-1185">Reference proteome</keyword>
<dbReference type="KEGG" id="eps:L0Y14_09425"/>
<protein>
    <submittedName>
        <fullName evidence="2">DUF2784 family protein</fullName>
    </submittedName>
</protein>
<feature type="transmembrane region" description="Helical" evidence="1">
    <location>
        <begin position="6"/>
        <end position="35"/>
    </location>
</feature>
<evidence type="ECO:0000313" key="2">
    <source>
        <dbReference type="EMBL" id="USF86365.1"/>
    </source>
</evidence>
<accession>A0A9J6ZUI7</accession>
<dbReference type="Pfam" id="PF10861">
    <property type="entry name" value="DUF2784"/>
    <property type="match status" value="1"/>
</dbReference>
<dbReference type="AlphaFoldDB" id="A0A9J6ZUI7"/>
<keyword evidence="1" id="KW-0472">Membrane</keyword>
<dbReference type="Proteomes" id="UP001056649">
    <property type="component" value="Chromosome"/>
</dbReference>
<keyword evidence="1" id="KW-1133">Transmembrane helix</keyword>
<reference evidence="2" key="1">
    <citation type="journal article" date="2022" name="Mol. Ecol. Resour.">
        <title>The complete and closed genome of the facultative generalist Candidatus Endoriftia persephone from deep-sea hydrothermal vents.</title>
        <authorList>
            <person name="de Oliveira A.L."/>
            <person name="Srivastava A."/>
            <person name="Espada-Hinojosa S."/>
            <person name="Bright M."/>
        </authorList>
    </citation>
    <scope>NUCLEOTIDE SEQUENCE</scope>
    <source>
        <strain evidence="2">Tica-EPR-9o50.N</strain>
    </source>
</reference>
<evidence type="ECO:0000313" key="3">
    <source>
        <dbReference type="Proteomes" id="UP001056649"/>
    </source>
</evidence>
<proteinExistence type="predicted"/>
<evidence type="ECO:0000256" key="1">
    <source>
        <dbReference type="SAM" id="Phobius"/>
    </source>
</evidence>
<dbReference type="EMBL" id="CP090569">
    <property type="protein sequence ID" value="USF86365.1"/>
    <property type="molecule type" value="Genomic_DNA"/>
</dbReference>